<dbReference type="GO" id="GO:0005737">
    <property type="term" value="C:cytoplasm"/>
    <property type="evidence" value="ECO:0007669"/>
    <property type="project" value="UniProtKB-SubCell"/>
</dbReference>
<evidence type="ECO:0000313" key="13">
    <source>
        <dbReference type="Proteomes" id="UP000509414"/>
    </source>
</evidence>
<dbReference type="EMBL" id="CP049075">
    <property type="protein sequence ID" value="QLI06103.1"/>
    <property type="molecule type" value="Genomic_DNA"/>
</dbReference>
<dbReference type="GO" id="GO:0005975">
    <property type="term" value="P:carbohydrate metabolic process"/>
    <property type="evidence" value="ECO:0007669"/>
    <property type="project" value="InterPro"/>
</dbReference>
<dbReference type="Gene3D" id="3.20.20.70">
    <property type="entry name" value="Aldolase class I"/>
    <property type="match status" value="1"/>
</dbReference>
<keyword evidence="13" id="KW-1185">Reference proteome</keyword>
<sequence length="357" mass="40516">MYKDTKFSLWCDFIERDFINAQFKDLIAKGVINGATSNPAIFKSALLTSKAYKESINRYIKKKTPKELYEILATQDIKASAYKLLTNYANGDDGFISIEIDPKLFDDSVMSLKEGKKLFNSIKMPNVMIKLPACERSYIAMSELVKKGINVNATLVFSQEQVKSCLNAFFKGLKGYKKRYPNAPEPECVISIFVSRFDRALNDKLKAAGIECDKYGIYNATLAYYQIEECGLKNVRALFASTGVKDARLAKDYYIDELLFSHSINTAPLDAIKAFQARDHKLKKPVDKDTISKFFVACQNAGIKYESVCKDLFNEGIRSFKEDFDDILVSIKNNEIDENFNTKSVQILNKTEQKSNK</sequence>
<name>A0A7H9CJ01_9BACT</name>
<dbReference type="NCBIfam" id="NF003026">
    <property type="entry name" value="PRK03903.1"/>
    <property type="match status" value="1"/>
</dbReference>
<dbReference type="PROSITE" id="PS01054">
    <property type="entry name" value="TRANSALDOLASE_1"/>
    <property type="match status" value="1"/>
</dbReference>
<dbReference type="SUPFAM" id="SSF51569">
    <property type="entry name" value="Aldolase"/>
    <property type="match status" value="1"/>
</dbReference>
<dbReference type="InterPro" id="IPR001585">
    <property type="entry name" value="TAL/FSA"/>
</dbReference>
<evidence type="ECO:0000256" key="5">
    <source>
        <dbReference type="ARBA" id="ARBA00013151"/>
    </source>
</evidence>
<evidence type="ECO:0000256" key="1">
    <source>
        <dbReference type="ARBA" id="ARBA00003518"/>
    </source>
</evidence>
<organism evidence="12 13">
    <name type="scientific">Candidatus Campylobacter infans</name>
    <dbReference type="NCBI Taxonomy" id="2561898"/>
    <lineage>
        <taxon>Bacteria</taxon>
        <taxon>Pseudomonadati</taxon>
        <taxon>Campylobacterota</taxon>
        <taxon>Epsilonproteobacteria</taxon>
        <taxon>Campylobacterales</taxon>
        <taxon>Campylobacteraceae</taxon>
        <taxon>Campylobacter</taxon>
    </lineage>
</organism>
<comment type="similarity">
    <text evidence="4 11">Belongs to the transaldolase family. Type 2 subfamily.</text>
</comment>
<evidence type="ECO:0000256" key="8">
    <source>
        <dbReference type="ARBA" id="ARBA00023126"/>
    </source>
</evidence>
<comment type="function">
    <text evidence="1 11">Transaldolase is important for the balance of metabolites in the pentose-phosphate pathway.</text>
</comment>
<keyword evidence="8 11" id="KW-0570">Pentose shunt</keyword>
<evidence type="ECO:0000256" key="3">
    <source>
        <dbReference type="ARBA" id="ARBA00004857"/>
    </source>
</evidence>
<dbReference type="PIRSF" id="PIRSF036915">
    <property type="entry name" value="Trnald_Bac_Plnt"/>
    <property type="match status" value="1"/>
</dbReference>
<reference evidence="12 13" key="1">
    <citation type="submission" date="2020-02" db="EMBL/GenBank/DDBJ databases">
        <title>Complete genome sequence of the novel Campylobacter species Candidatus Campylobacter infans.</title>
        <authorList>
            <person name="Duim B."/>
            <person name="Zomer A."/>
            <person name="van der Graaf L."/>
            <person name="Wagenaar J."/>
        </authorList>
    </citation>
    <scope>NUCLEOTIDE SEQUENCE [LARGE SCALE GENOMIC DNA]</scope>
    <source>
        <strain evidence="12 13">19S00001</strain>
    </source>
</reference>
<evidence type="ECO:0000256" key="7">
    <source>
        <dbReference type="ARBA" id="ARBA00022679"/>
    </source>
</evidence>
<evidence type="ECO:0000256" key="11">
    <source>
        <dbReference type="HAMAP-Rule" id="MF_00493"/>
    </source>
</evidence>
<dbReference type="HAMAP" id="MF_00493">
    <property type="entry name" value="Transaldolase_2"/>
    <property type="match status" value="1"/>
</dbReference>
<evidence type="ECO:0000256" key="9">
    <source>
        <dbReference type="ARBA" id="ARBA00023270"/>
    </source>
</evidence>
<gene>
    <name evidence="11 12" type="primary">tal</name>
    <name evidence="12" type="ORF">CINF_1630</name>
</gene>
<protein>
    <recommendedName>
        <fullName evidence="5 11">Transaldolase</fullName>
        <ecNumber evidence="5 11">2.2.1.2</ecNumber>
    </recommendedName>
</protein>
<evidence type="ECO:0000256" key="10">
    <source>
        <dbReference type="ARBA" id="ARBA00048810"/>
    </source>
</evidence>
<dbReference type="Pfam" id="PF00923">
    <property type="entry name" value="TAL_FSA"/>
    <property type="match status" value="1"/>
</dbReference>
<keyword evidence="9 11" id="KW-0704">Schiff base</keyword>
<evidence type="ECO:0000256" key="2">
    <source>
        <dbReference type="ARBA" id="ARBA00004496"/>
    </source>
</evidence>
<keyword evidence="7 11" id="KW-0808">Transferase</keyword>
<dbReference type="GO" id="GO:0006098">
    <property type="term" value="P:pentose-phosphate shunt"/>
    <property type="evidence" value="ECO:0007669"/>
    <property type="project" value="UniProtKB-UniRule"/>
</dbReference>
<dbReference type="EC" id="2.2.1.2" evidence="5 11"/>
<dbReference type="PANTHER" id="PTHR10683">
    <property type="entry name" value="TRANSALDOLASE"/>
    <property type="match status" value="1"/>
</dbReference>
<evidence type="ECO:0000256" key="4">
    <source>
        <dbReference type="ARBA" id="ARBA00008426"/>
    </source>
</evidence>
<proteinExistence type="inferred from homology"/>
<dbReference type="GO" id="GO:0004801">
    <property type="term" value="F:transaldolase activity"/>
    <property type="evidence" value="ECO:0007669"/>
    <property type="project" value="UniProtKB-UniRule"/>
</dbReference>
<keyword evidence="6 11" id="KW-0963">Cytoplasm</keyword>
<evidence type="ECO:0000313" key="12">
    <source>
        <dbReference type="EMBL" id="QLI06103.1"/>
    </source>
</evidence>
<dbReference type="Proteomes" id="UP000509414">
    <property type="component" value="Chromosome"/>
</dbReference>
<comment type="subcellular location">
    <subcellularLocation>
        <location evidence="2 11">Cytoplasm</location>
    </subcellularLocation>
</comment>
<dbReference type="InterPro" id="IPR004732">
    <property type="entry name" value="Transaldolase_2"/>
</dbReference>
<accession>A0A7H9CJ01</accession>
<evidence type="ECO:0000256" key="6">
    <source>
        <dbReference type="ARBA" id="ARBA00022490"/>
    </source>
</evidence>
<dbReference type="KEGG" id="cinf:CINF_1630"/>
<dbReference type="UniPathway" id="UPA00115">
    <property type="reaction ID" value="UER00414"/>
</dbReference>
<comment type="pathway">
    <text evidence="3 11">Carbohydrate degradation; pentose phosphate pathway; D-glyceraldehyde 3-phosphate and beta-D-fructose 6-phosphate from D-ribose 5-phosphate and D-xylulose 5-phosphate (non-oxidative stage): step 2/3.</text>
</comment>
<dbReference type="PANTHER" id="PTHR10683:SF31">
    <property type="entry name" value="TRANSALDOLASE"/>
    <property type="match status" value="1"/>
</dbReference>
<dbReference type="NCBIfam" id="TIGR00876">
    <property type="entry name" value="tal_mycobact"/>
    <property type="match status" value="1"/>
</dbReference>
<dbReference type="AlphaFoldDB" id="A0A7H9CJ01"/>
<feature type="active site" description="Schiff-base intermediate with substrate" evidence="11">
    <location>
        <position position="130"/>
    </location>
</feature>
<dbReference type="InterPro" id="IPR018225">
    <property type="entry name" value="Transaldolase_AS"/>
</dbReference>
<comment type="catalytic activity">
    <reaction evidence="10 11">
        <text>D-sedoheptulose 7-phosphate + D-glyceraldehyde 3-phosphate = D-erythrose 4-phosphate + beta-D-fructose 6-phosphate</text>
        <dbReference type="Rhea" id="RHEA:17053"/>
        <dbReference type="ChEBI" id="CHEBI:16897"/>
        <dbReference type="ChEBI" id="CHEBI:57483"/>
        <dbReference type="ChEBI" id="CHEBI:57634"/>
        <dbReference type="ChEBI" id="CHEBI:59776"/>
        <dbReference type="EC" id="2.2.1.2"/>
    </reaction>
</comment>
<dbReference type="RefSeq" id="WP_179975187.1">
    <property type="nucleotide sequence ID" value="NZ_CP049075.1"/>
</dbReference>
<dbReference type="InterPro" id="IPR013785">
    <property type="entry name" value="Aldolase_TIM"/>
</dbReference>